<dbReference type="Proteomes" id="UP000706172">
    <property type="component" value="Unassembled WGS sequence"/>
</dbReference>
<protein>
    <submittedName>
        <fullName evidence="2">Uncharacterized protein</fullName>
    </submittedName>
</protein>
<comment type="caution">
    <text evidence="2">The sequence shown here is derived from an EMBL/GenBank/DDBJ whole genome shotgun (WGS) entry which is preliminary data.</text>
</comment>
<evidence type="ECO:0000256" key="1">
    <source>
        <dbReference type="SAM" id="Phobius"/>
    </source>
</evidence>
<organism evidence="2 3">
    <name type="scientific">Desulfotignum balticum</name>
    <dbReference type="NCBI Taxonomy" id="115781"/>
    <lineage>
        <taxon>Bacteria</taxon>
        <taxon>Pseudomonadati</taxon>
        <taxon>Thermodesulfobacteriota</taxon>
        <taxon>Desulfobacteria</taxon>
        <taxon>Desulfobacterales</taxon>
        <taxon>Desulfobacteraceae</taxon>
        <taxon>Desulfotignum</taxon>
    </lineage>
</organism>
<feature type="transmembrane region" description="Helical" evidence="1">
    <location>
        <begin position="44"/>
        <end position="63"/>
    </location>
</feature>
<dbReference type="AlphaFoldDB" id="A0A931CU97"/>
<proteinExistence type="predicted"/>
<accession>A0A931CU97</accession>
<reference evidence="2" key="1">
    <citation type="submission" date="2020-07" db="EMBL/GenBank/DDBJ databases">
        <title>Severe corrosion of carbon steel in oil field produced water can be linked to methanogenic archaea containing a special type of NiFe hydrogenase.</title>
        <authorList>
            <person name="Lahme S."/>
            <person name="Mand J."/>
            <person name="Longwell J."/>
            <person name="Smith R."/>
            <person name="Enning D."/>
        </authorList>
    </citation>
    <scope>NUCLEOTIDE SEQUENCE</scope>
    <source>
        <strain evidence="2">MIC098Bin6</strain>
    </source>
</reference>
<keyword evidence="1" id="KW-0812">Transmembrane</keyword>
<feature type="non-terminal residue" evidence="2">
    <location>
        <position position="114"/>
    </location>
</feature>
<gene>
    <name evidence="2" type="ORF">H0S81_02730</name>
</gene>
<evidence type="ECO:0000313" key="3">
    <source>
        <dbReference type="Proteomes" id="UP000706172"/>
    </source>
</evidence>
<evidence type="ECO:0000313" key="2">
    <source>
        <dbReference type="EMBL" id="MBG0778826.1"/>
    </source>
</evidence>
<dbReference type="EMBL" id="JACCQK010000118">
    <property type="protein sequence ID" value="MBG0778826.1"/>
    <property type="molecule type" value="Genomic_DNA"/>
</dbReference>
<name>A0A931CU97_9BACT</name>
<keyword evidence="1" id="KW-0472">Membrane</keyword>
<sequence>MEKDPLPSVFFHFRFKFLAVTSIAFLLFVILSSASDFSRFADSVQFKLLGPFFIISGLMFLVFRKFPIKCPYCARVLPVKKDWTCPNCKKKQDKDRYLSEKCVHCREIPATGSC</sequence>
<keyword evidence="1" id="KW-1133">Transmembrane helix</keyword>